<comment type="caution">
    <text evidence="1">The sequence shown here is derived from an EMBL/GenBank/DDBJ whole genome shotgun (WGS) entry which is preliminary data.</text>
</comment>
<evidence type="ECO:0000313" key="2">
    <source>
        <dbReference type="Proteomes" id="UP000683417"/>
    </source>
</evidence>
<reference evidence="1" key="1">
    <citation type="submission" date="2020-10" db="EMBL/GenBank/DDBJ databases">
        <authorList>
            <person name="Muller C M."/>
        </authorList>
    </citation>
    <scope>NUCLEOTIDE SEQUENCE</scope>
    <source>
        <strain evidence="1">THUN-12</strain>
    </source>
</reference>
<protein>
    <submittedName>
        <fullName evidence="1">BgTH12-02593</fullName>
    </submittedName>
</protein>
<dbReference type="AlphaFoldDB" id="A0A9W4DJI9"/>
<dbReference type="EMBL" id="CAJHIT010000007">
    <property type="protein sequence ID" value="CAD6502919.1"/>
    <property type="molecule type" value="Genomic_DNA"/>
</dbReference>
<proteinExistence type="predicted"/>
<gene>
    <name evidence="1" type="ORF">BGTH12_LOCUS4277</name>
</gene>
<dbReference type="Proteomes" id="UP000683417">
    <property type="component" value="Unassembled WGS sequence"/>
</dbReference>
<evidence type="ECO:0000313" key="1">
    <source>
        <dbReference type="EMBL" id="CAD6502919.1"/>
    </source>
</evidence>
<accession>A0A9W4DJI9</accession>
<name>A0A9W4DJI9_BLUGR</name>
<sequence length="39" mass="4369">MHRSYSLVTIRAAKRLTPPPLHSDSSLCHVLLIVTLSRV</sequence>
<organism evidence="1 2">
    <name type="scientific">Blumeria graminis f. sp. triticale</name>
    <dbReference type="NCBI Taxonomy" id="1689686"/>
    <lineage>
        <taxon>Eukaryota</taxon>
        <taxon>Fungi</taxon>
        <taxon>Dikarya</taxon>
        <taxon>Ascomycota</taxon>
        <taxon>Pezizomycotina</taxon>
        <taxon>Leotiomycetes</taxon>
        <taxon>Erysiphales</taxon>
        <taxon>Erysiphaceae</taxon>
        <taxon>Blumeria</taxon>
    </lineage>
</organism>